<reference evidence="1 2" key="1">
    <citation type="submission" date="2015-04" db="EMBL/GenBank/DDBJ databases">
        <title>Draft genome of the roundworm Trichinella nativa.</title>
        <authorList>
            <person name="Mitreva M."/>
        </authorList>
    </citation>
    <scope>NUCLEOTIDE SEQUENCE [LARGE SCALE GENOMIC DNA]</scope>
    <source>
        <strain evidence="1 2">ISS45</strain>
    </source>
</reference>
<protein>
    <submittedName>
        <fullName evidence="1">Uncharacterized protein</fullName>
    </submittedName>
</protein>
<sequence>MIHSRPQSESTGLTLHKDTPNPIYGMSCLMDSVHYELTAGYKGPAIYNPRAFLTDQLTQSLPGSSEGDCSSSLKCWIICAGRMLQLVGS</sequence>
<gene>
    <name evidence="1" type="ORF">D917_03721</name>
</gene>
<evidence type="ECO:0000313" key="2">
    <source>
        <dbReference type="Proteomes" id="UP000243006"/>
    </source>
</evidence>
<dbReference type="AlphaFoldDB" id="A0A1Y3E733"/>
<dbReference type="EMBL" id="LVZM01022138">
    <property type="protein sequence ID" value="OUC40922.1"/>
    <property type="molecule type" value="Genomic_DNA"/>
</dbReference>
<accession>A0A1Y3E733</accession>
<comment type="caution">
    <text evidence="1">The sequence shown here is derived from an EMBL/GenBank/DDBJ whole genome shotgun (WGS) entry which is preliminary data.</text>
</comment>
<proteinExistence type="predicted"/>
<organism evidence="1 2">
    <name type="scientific">Trichinella nativa</name>
    <dbReference type="NCBI Taxonomy" id="6335"/>
    <lineage>
        <taxon>Eukaryota</taxon>
        <taxon>Metazoa</taxon>
        <taxon>Ecdysozoa</taxon>
        <taxon>Nematoda</taxon>
        <taxon>Enoplea</taxon>
        <taxon>Dorylaimia</taxon>
        <taxon>Trichinellida</taxon>
        <taxon>Trichinellidae</taxon>
        <taxon>Trichinella</taxon>
    </lineage>
</organism>
<feature type="non-terminal residue" evidence="1">
    <location>
        <position position="89"/>
    </location>
</feature>
<dbReference type="Proteomes" id="UP000243006">
    <property type="component" value="Unassembled WGS sequence"/>
</dbReference>
<name>A0A1Y3E733_9BILA</name>
<evidence type="ECO:0000313" key="1">
    <source>
        <dbReference type="EMBL" id="OUC40922.1"/>
    </source>
</evidence>